<sequence length="872" mass="95744">MSRPKISQASSDHIPPPCADFVCFHPSIGGTFPPRKQLIPPPLFLAYPVKVTTMMLGTTCVQPSTWIPPWREPRRPQSNVALTFSIHHNSIVVKCWKMTVTPKISVNDGKLVVHGKTILTGVPGNVVLTPGSGRGLVTGAFVGASASHSRSLHVFPMGVLEGLRFMCCFRFKLWWMTQRMGTCGRDVPLETQFMLIESKYSEGGGENSPTIYTVLLPLLEGPFRAVLQGNDKNEIEICLESGDTDVETNQGLHLVYMHAGTNPFEVINQAVKAVEKHMQTFLHREKKRLPSFLDWFGWCTWDAFYTDVTAEGVEEGLRSLADGGTPPRFLIIDDGWQQIESKPKNAADCVVQEGAQFATRLTGIKENNKFQKKQNQEQISGLKHLVDGAKQHHNVKNVYVWHALAGYWGGVKPAATGMEHYDTALAYPVQSPGVLGNQPDIVMDSLAVHGLGLVHPKKVFNFYNELHAYLASCGVDGVKVDVQNIIETLGAGHGGRVFLTRSYHHALEASIARNFADNGCIACMCHNTDGLYSSKQTAVVRASDDFYPRDPASHTIHISSVAYNSLFLGEFMQPDWDMFHSLHPAADYHAAARAIGGCPIYVSDKPGNHNFDLLKKLVLPDGSVLRAQLPGRPTRDSLFVDPARDGTSLLKIWNMNKCSGVVGVFNCQGAGWCKIEKKTRIHDTAPGTLTGSVCATDVDLFTQVAGAQWPGDTIAYAYRSGEVIRLPKGVSVPVTLKVLEFELFHFCLIHEIAPSISFAAIGLLDMFNTGGAVEQVEINKAANSDNKPELFDGEGLSELTTSLSPKRLATATVTLRVRGSGRFGVYSSQRPLKCVVDGTETDFNYDLDSGFTTLSIPVPSQEMYRWSIEIQV</sequence>
<evidence type="ECO:0000256" key="3">
    <source>
        <dbReference type="ARBA" id="ARBA00023277"/>
    </source>
</evidence>
<dbReference type="PANTHER" id="PTHR31268:SF32">
    <property type="entry name" value="GALACTINOL--SUCROSE GALACTOSYLTRANSFERASE 2-RELATED"/>
    <property type="match status" value="1"/>
</dbReference>
<dbReference type="GO" id="GO:0052692">
    <property type="term" value="F:raffinose alpha-galactosidase activity"/>
    <property type="evidence" value="ECO:0007669"/>
    <property type="project" value="TreeGrafter"/>
</dbReference>
<dbReference type="GO" id="GO:0047274">
    <property type="term" value="F:galactinol-sucrose galactosyltransferase activity"/>
    <property type="evidence" value="ECO:0007669"/>
    <property type="project" value="UniProtKB-EC"/>
</dbReference>
<comment type="catalytic activity">
    <reaction evidence="4">
        <text>alpha-D-galactosyl-(1-&gt;3)-1D-myo-inositol + sucrose = raffinose + myo-inositol</text>
        <dbReference type="Rhea" id="RHEA:20161"/>
        <dbReference type="ChEBI" id="CHEBI:16634"/>
        <dbReference type="ChEBI" id="CHEBI:17268"/>
        <dbReference type="ChEBI" id="CHEBI:17505"/>
        <dbReference type="ChEBI" id="CHEBI:17992"/>
        <dbReference type="EC" id="2.4.1.82"/>
    </reaction>
</comment>
<dbReference type="SUPFAM" id="SSF51445">
    <property type="entry name" value="(Trans)glycosidases"/>
    <property type="match status" value="1"/>
</dbReference>
<protein>
    <recommendedName>
        <fullName evidence="2">galactinol--sucrose galactosyltransferase</fullName>
        <ecNumber evidence="2">2.4.1.82</ecNumber>
    </recommendedName>
</protein>
<accession>A0AAN9ISX9</accession>
<evidence type="ECO:0000313" key="6">
    <source>
        <dbReference type="Proteomes" id="UP001359559"/>
    </source>
</evidence>
<dbReference type="InterPro" id="IPR013785">
    <property type="entry name" value="Aldolase_TIM"/>
</dbReference>
<dbReference type="Gene3D" id="3.20.20.70">
    <property type="entry name" value="Aldolase class I"/>
    <property type="match status" value="1"/>
</dbReference>
<reference evidence="5 6" key="1">
    <citation type="submission" date="2024-01" db="EMBL/GenBank/DDBJ databases">
        <title>The genomes of 5 underutilized Papilionoideae crops provide insights into root nodulation and disease resistance.</title>
        <authorList>
            <person name="Yuan L."/>
        </authorList>
    </citation>
    <scope>NUCLEOTIDE SEQUENCE [LARGE SCALE GENOMIC DNA]</scope>
    <source>
        <strain evidence="5">LY-2023</strain>
        <tissue evidence="5">Leaf</tissue>
    </source>
</reference>
<gene>
    <name evidence="5" type="ORF">RJT34_20360</name>
</gene>
<name>A0AAN9ISX9_CLITE</name>
<organism evidence="5 6">
    <name type="scientific">Clitoria ternatea</name>
    <name type="common">Butterfly pea</name>
    <dbReference type="NCBI Taxonomy" id="43366"/>
    <lineage>
        <taxon>Eukaryota</taxon>
        <taxon>Viridiplantae</taxon>
        <taxon>Streptophyta</taxon>
        <taxon>Embryophyta</taxon>
        <taxon>Tracheophyta</taxon>
        <taxon>Spermatophyta</taxon>
        <taxon>Magnoliopsida</taxon>
        <taxon>eudicotyledons</taxon>
        <taxon>Gunneridae</taxon>
        <taxon>Pentapetalae</taxon>
        <taxon>rosids</taxon>
        <taxon>fabids</taxon>
        <taxon>Fabales</taxon>
        <taxon>Fabaceae</taxon>
        <taxon>Papilionoideae</taxon>
        <taxon>50 kb inversion clade</taxon>
        <taxon>NPAAA clade</taxon>
        <taxon>indigoferoid/millettioid clade</taxon>
        <taxon>Phaseoleae</taxon>
        <taxon>Clitoria</taxon>
    </lineage>
</organism>
<evidence type="ECO:0000256" key="4">
    <source>
        <dbReference type="ARBA" id="ARBA00049426"/>
    </source>
</evidence>
<dbReference type="Pfam" id="PF05691">
    <property type="entry name" value="Raffinose_syn"/>
    <property type="match status" value="1"/>
</dbReference>
<dbReference type="EMBL" id="JAYKXN010000005">
    <property type="protein sequence ID" value="KAK7285584.1"/>
    <property type="molecule type" value="Genomic_DNA"/>
</dbReference>
<evidence type="ECO:0000313" key="5">
    <source>
        <dbReference type="EMBL" id="KAK7285584.1"/>
    </source>
</evidence>
<dbReference type="EC" id="2.4.1.82" evidence="2"/>
<evidence type="ECO:0000256" key="1">
    <source>
        <dbReference type="ARBA" id="ARBA00007240"/>
    </source>
</evidence>
<dbReference type="InterPro" id="IPR017853">
    <property type="entry name" value="GH"/>
</dbReference>
<comment type="similarity">
    <text evidence="1">Belongs to the glycosyl hydrolases 36 family.</text>
</comment>
<keyword evidence="3" id="KW-0119">Carbohydrate metabolism</keyword>
<dbReference type="PANTHER" id="PTHR31268">
    <property type="match status" value="1"/>
</dbReference>
<dbReference type="Proteomes" id="UP001359559">
    <property type="component" value="Unassembled WGS sequence"/>
</dbReference>
<evidence type="ECO:0000256" key="2">
    <source>
        <dbReference type="ARBA" id="ARBA00012708"/>
    </source>
</evidence>
<comment type="caution">
    <text evidence="5">The sequence shown here is derived from an EMBL/GenBank/DDBJ whole genome shotgun (WGS) entry which is preliminary data.</text>
</comment>
<dbReference type="InterPro" id="IPR008811">
    <property type="entry name" value="Glycosyl_hydrolases_36"/>
</dbReference>
<keyword evidence="6" id="KW-1185">Reference proteome</keyword>
<proteinExistence type="inferred from homology"/>
<dbReference type="AlphaFoldDB" id="A0AAN9ISX9"/>